<gene>
    <name evidence="2" type="ORF">ATL39_0363</name>
</gene>
<evidence type="ECO:0000313" key="3">
    <source>
        <dbReference type="Proteomes" id="UP000285120"/>
    </source>
</evidence>
<dbReference type="GO" id="GO:0035888">
    <property type="term" value="F:isoguanine deaminase activity"/>
    <property type="evidence" value="ECO:0007669"/>
    <property type="project" value="TreeGrafter"/>
</dbReference>
<dbReference type="CDD" id="cd01293">
    <property type="entry name" value="Bact_CD"/>
    <property type="match status" value="1"/>
</dbReference>
<protein>
    <submittedName>
        <fullName evidence="2">Cytosine deaminase</fullName>
    </submittedName>
</protein>
<dbReference type="Gene3D" id="2.30.40.10">
    <property type="entry name" value="Urease, subunit C, domain 1"/>
    <property type="match status" value="1"/>
</dbReference>
<dbReference type="InterPro" id="IPR013108">
    <property type="entry name" value="Amidohydro_3"/>
</dbReference>
<dbReference type="Proteomes" id="UP000285120">
    <property type="component" value="Unassembled WGS sequence"/>
</dbReference>
<dbReference type="GO" id="GO:0004131">
    <property type="term" value="F:cytosine deaminase activity"/>
    <property type="evidence" value="ECO:0007669"/>
    <property type="project" value="TreeGrafter"/>
</dbReference>
<dbReference type="InterPro" id="IPR011059">
    <property type="entry name" value="Metal-dep_hydrolase_composite"/>
</dbReference>
<dbReference type="InterPro" id="IPR032466">
    <property type="entry name" value="Metal_Hydrolase"/>
</dbReference>
<keyword evidence="3" id="KW-1185">Reference proteome</keyword>
<organism evidence="2 3">
    <name type="scientific">Sinobaca qinghaiensis</name>
    <dbReference type="NCBI Taxonomy" id="342944"/>
    <lineage>
        <taxon>Bacteria</taxon>
        <taxon>Bacillati</taxon>
        <taxon>Bacillota</taxon>
        <taxon>Bacilli</taxon>
        <taxon>Bacillales</taxon>
        <taxon>Sporolactobacillaceae</taxon>
        <taxon>Sinobaca</taxon>
    </lineage>
</organism>
<feature type="domain" description="Amidohydrolase 3" evidence="1">
    <location>
        <begin position="96"/>
        <end position="398"/>
    </location>
</feature>
<proteinExistence type="predicted"/>
<dbReference type="AlphaFoldDB" id="A0A419V7T6"/>
<dbReference type="InterPro" id="IPR052349">
    <property type="entry name" value="Metallo-hydrolase_Enzymes"/>
</dbReference>
<dbReference type="PANTHER" id="PTHR32027:SF0">
    <property type="entry name" value="CYTOSINE DEAMINASE"/>
    <property type="match status" value="1"/>
</dbReference>
<dbReference type="SUPFAM" id="SSF51556">
    <property type="entry name" value="Metallo-dependent hydrolases"/>
    <property type="match status" value="1"/>
</dbReference>
<evidence type="ECO:0000259" key="1">
    <source>
        <dbReference type="Pfam" id="PF07969"/>
    </source>
</evidence>
<accession>A0A419V7T6</accession>
<dbReference type="Pfam" id="PF07969">
    <property type="entry name" value="Amidohydro_3"/>
    <property type="match status" value="1"/>
</dbReference>
<dbReference type="RefSeq" id="WP_120191567.1">
    <property type="nucleotide sequence ID" value="NZ_RAPK01000006.1"/>
</dbReference>
<sequence>MNNFLIKNVCVPGLDLDEAHIVIKDGRYDTIMPAVSNEALIFTQNWEEDNKKAVDGRGWTIFPTFTDIHTHLDKAFTYEQVPNYSGTLREAITNYQSALPSFTEEAMMERMRRLMDRAVSYGTGRMRTHINAGEDKAGNIALQAASKIKEEYRGILDLQIIAMVGNMSQPLTKNIELQDVLLSNNIDGIGGAPHLSESCNEEIDDLFAFASSRDLLIDLHADEQDDPEVRSICHIIKQVKKYDYQKKTTAGHLCSLSAMEEEAAFSIIDEMIQEQIYAVTLPAANLCLQGRDDKKNVRRGTTRVTSFLKKEAVIAVGSDNVNDPFHPFGDGDMLLTALIAAYANHLTSQKDISRLFQMITTKPAEIFGQTNHIQEGEKADFVLIEGKGEIELLSVQSGGRKVYRNSRWVSERQETISVWKKGNIYA</sequence>
<comment type="caution">
    <text evidence="2">The sequence shown here is derived from an EMBL/GenBank/DDBJ whole genome shotgun (WGS) entry which is preliminary data.</text>
</comment>
<dbReference type="Gene3D" id="3.20.20.140">
    <property type="entry name" value="Metal-dependent hydrolases"/>
    <property type="match status" value="1"/>
</dbReference>
<dbReference type="GO" id="GO:0006209">
    <property type="term" value="P:cytosine catabolic process"/>
    <property type="evidence" value="ECO:0007669"/>
    <property type="project" value="TreeGrafter"/>
</dbReference>
<evidence type="ECO:0000313" key="2">
    <source>
        <dbReference type="EMBL" id="RKD76151.1"/>
    </source>
</evidence>
<dbReference type="PANTHER" id="PTHR32027">
    <property type="entry name" value="CYTOSINE DEAMINASE"/>
    <property type="match status" value="1"/>
</dbReference>
<reference evidence="2 3" key="1">
    <citation type="submission" date="2018-09" db="EMBL/GenBank/DDBJ databases">
        <title>Genomic Encyclopedia of Archaeal and Bacterial Type Strains, Phase II (KMG-II): from individual species to whole genera.</title>
        <authorList>
            <person name="Goeker M."/>
        </authorList>
    </citation>
    <scope>NUCLEOTIDE SEQUENCE [LARGE SCALE GENOMIC DNA]</scope>
    <source>
        <strain evidence="2 3">DSM 17008</strain>
    </source>
</reference>
<name>A0A419V7T6_9BACL</name>
<dbReference type="SUPFAM" id="SSF51338">
    <property type="entry name" value="Composite domain of metallo-dependent hydrolases"/>
    <property type="match status" value="1"/>
</dbReference>
<dbReference type="EMBL" id="RAPK01000006">
    <property type="protein sequence ID" value="RKD76151.1"/>
    <property type="molecule type" value="Genomic_DNA"/>
</dbReference>
<dbReference type="OrthoDB" id="9815027at2"/>